<dbReference type="GO" id="GO:0005737">
    <property type="term" value="C:cytoplasm"/>
    <property type="evidence" value="ECO:0007669"/>
    <property type="project" value="UniProtKB-SubCell"/>
</dbReference>
<dbReference type="Proteomes" id="UP000005307">
    <property type="component" value="Chromosome"/>
</dbReference>
<evidence type="ECO:0000256" key="13">
    <source>
        <dbReference type="PROSITE-ProRule" id="PRU00277"/>
    </source>
</evidence>
<comment type="domain">
    <text evidence="12">Consists of 3 domains; the N-terminus binds the ribosome, the middle domain has PPIase activity, while the C-terminus has intrinsic chaperone activity on its own.</text>
</comment>
<dbReference type="HAMAP" id="MF_00303">
    <property type="entry name" value="Trigger_factor_Tig"/>
    <property type="match status" value="1"/>
</dbReference>
<keyword evidence="6 12" id="KW-0697">Rotamase</keyword>
<dbReference type="NCBIfam" id="TIGR00115">
    <property type="entry name" value="tig"/>
    <property type="match status" value="1"/>
</dbReference>
<dbReference type="AlphaFoldDB" id="M9RF23"/>
<dbReference type="EMBL" id="CP003740">
    <property type="protein sequence ID" value="AGI68400.1"/>
    <property type="molecule type" value="Genomic_DNA"/>
</dbReference>
<comment type="catalytic activity">
    <reaction evidence="1 12 13">
        <text>[protein]-peptidylproline (omega=180) = [protein]-peptidylproline (omega=0)</text>
        <dbReference type="Rhea" id="RHEA:16237"/>
        <dbReference type="Rhea" id="RHEA-COMP:10747"/>
        <dbReference type="Rhea" id="RHEA-COMP:10748"/>
        <dbReference type="ChEBI" id="CHEBI:83833"/>
        <dbReference type="ChEBI" id="CHEBI:83834"/>
        <dbReference type="EC" id="5.2.1.8"/>
    </reaction>
</comment>
<dbReference type="SUPFAM" id="SSF102735">
    <property type="entry name" value="Trigger factor ribosome-binding domain"/>
    <property type="match status" value="1"/>
</dbReference>
<proteinExistence type="inferred from homology"/>
<dbReference type="Gene3D" id="3.30.70.1050">
    <property type="entry name" value="Trigger factor ribosome-binding domain"/>
    <property type="match status" value="1"/>
</dbReference>
<gene>
    <name evidence="12 16" type="primary">tig</name>
    <name evidence="16" type="ORF">OAN307_c28290</name>
</gene>
<name>M9RF23_9RHOB</name>
<dbReference type="InterPro" id="IPR008881">
    <property type="entry name" value="Trigger_fac_ribosome-bd_bac"/>
</dbReference>
<evidence type="ECO:0000256" key="5">
    <source>
        <dbReference type="ARBA" id="ARBA00022618"/>
    </source>
</evidence>
<evidence type="ECO:0000313" key="16">
    <source>
        <dbReference type="EMBL" id="AGI68400.1"/>
    </source>
</evidence>
<dbReference type="InterPro" id="IPR037041">
    <property type="entry name" value="Trigger_fac_C_sf"/>
</dbReference>
<evidence type="ECO:0000256" key="8">
    <source>
        <dbReference type="ARBA" id="ARBA00023235"/>
    </source>
</evidence>
<keyword evidence="12" id="KW-0963">Cytoplasm</keyword>
<organism evidence="16 17">
    <name type="scientific">Octadecabacter antarcticus 307</name>
    <dbReference type="NCBI Taxonomy" id="391626"/>
    <lineage>
        <taxon>Bacteria</taxon>
        <taxon>Pseudomonadati</taxon>
        <taxon>Pseudomonadota</taxon>
        <taxon>Alphaproteobacteria</taxon>
        <taxon>Rhodobacterales</taxon>
        <taxon>Roseobacteraceae</taxon>
        <taxon>Octadecabacter</taxon>
    </lineage>
</organism>
<evidence type="ECO:0000256" key="7">
    <source>
        <dbReference type="ARBA" id="ARBA00023186"/>
    </source>
</evidence>
<evidence type="ECO:0000256" key="10">
    <source>
        <dbReference type="ARBA" id="ARBA00024849"/>
    </source>
</evidence>
<keyword evidence="7 12" id="KW-0143">Chaperone</keyword>
<dbReference type="GO" id="GO:0051301">
    <property type="term" value="P:cell division"/>
    <property type="evidence" value="ECO:0007669"/>
    <property type="project" value="UniProtKB-KW"/>
</dbReference>
<dbReference type="STRING" id="391626.OAN307_c28290"/>
<dbReference type="SUPFAM" id="SSF109998">
    <property type="entry name" value="Triger factor/SurA peptide-binding domain-like"/>
    <property type="match status" value="1"/>
</dbReference>
<dbReference type="GO" id="GO:0015031">
    <property type="term" value="P:protein transport"/>
    <property type="evidence" value="ECO:0007669"/>
    <property type="project" value="UniProtKB-UniRule"/>
</dbReference>
<evidence type="ECO:0000256" key="14">
    <source>
        <dbReference type="RuleBase" id="RU003914"/>
    </source>
</evidence>
<keyword evidence="17" id="KW-1185">Reference proteome</keyword>
<dbReference type="InterPro" id="IPR005215">
    <property type="entry name" value="Trig_fac"/>
</dbReference>
<dbReference type="eggNOG" id="COG0544">
    <property type="taxonomic scope" value="Bacteria"/>
</dbReference>
<evidence type="ECO:0000259" key="15">
    <source>
        <dbReference type="PROSITE" id="PS50059"/>
    </source>
</evidence>
<protein>
    <recommendedName>
        <fullName evidence="4 12">Trigger factor</fullName>
        <shortName evidence="12">TF</shortName>
        <ecNumber evidence="3 12">5.2.1.8</ecNumber>
    </recommendedName>
    <alternativeName>
        <fullName evidence="11 12">PPIase</fullName>
    </alternativeName>
</protein>
<evidence type="ECO:0000256" key="12">
    <source>
        <dbReference type="HAMAP-Rule" id="MF_00303"/>
    </source>
</evidence>
<evidence type="ECO:0000256" key="11">
    <source>
        <dbReference type="ARBA" id="ARBA00029986"/>
    </source>
</evidence>
<evidence type="ECO:0000313" key="17">
    <source>
        <dbReference type="Proteomes" id="UP000005307"/>
    </source>
</evidence>
<dbReference type="PIRSF" id="PIRSF003095">
    <property type="entry name" value="Trigger_factor"/>
    <property type="match status" value="1"/>
</dbReference>
<evidence type="ECO:0000256" key="6">
    <source>
        <dbReference type="ARBA" id="ARBA00023110"/>
    </source>
</evidence>
<accession>M9RF23</accession>
<dbReference type="Gene3D" id="3.10.50.40">
    <property type="match status" value="1"/>
</dbReference>
<dbReference type="HOGENOM" id="CLU_033058_2_2_5"/>
<evidence type="ECO:0000256" key="9">
    <source>
        <dbReference type="ARBA" id="ARBA00023306"/>
    </source>
</evidence>
<dbReference type="InterPro" id="IPR001179">
    <property type="entry name" value="PPIase_FKBP_dom"/>
</dbReference>
<keyword evidence="9 12" id="KW-0131">Cell cycle</keyword>
<dbReference type="SUPFAM" id="SSF54534">
    <property type="entry name" value="FKBP-like"/>
    <property type="match status" value="1"/>
</dbReference>
<dbReference type="KEGG" id="oat:OAN307_c28290"/>
<dbReference type="Pfam" id="PF05697">
    <property type="entry name" value="Trigger_N"/>
    <property type="match status" value="1"/>
</dbReference>
<evidence type="ECO:0000256" key="4">
    <source>
        <dbReference type="ARBA" id="ARBA00016902"/>
    </source>
</evidence>
<keyword evidence="8 12" id="KW-0413">Isomerase</keyword>
<comment type="subcellular location">
    <subcellularLocation>
        <location evidence="12">Cytoplasm</location>
    </subcellularLocation>
    <text evidence="12">About half TF is bound to the ribosome near the polypeptide exit tunnel while the other half is free in the cytoplasm.</text>
</comment>
<evidence type="ECO:0000256" key="1">
    <source>
        <dbReference type="ARBA" id="ARBA00000971"/>
    </source>
</evidence>
<dbReference type="GO" id="GO:0006457">
    <property type="term" value="P:protein folding"/>
    <property type="evidence" value="ECO:0007669"/>
    <property type="project" value="UniProtKB-UniRule"/>
</dbReference>
<evidence type="ECO:0000256" key="2">
    <source>
        <dbReference type="ARBA" id="ARBA00005464"/>
    </source>
</evidence>
<dbReference type="InterPro" id="IPR027304">
    <property type="entry name" value="Trigger_fact/SurA_dom_sf"/>
</dbReference>
<reference evidence="16 17" key="1">
    <citation type="journal article" date="2013" name="PLoS ONE">
        <title>Poles Apart: Arctic and Antarctic Octadecabacter strains Share High Genome Plasticity and a New Type of Xanthorhodopsin.</title>
        <authorList>
            <person name="Vollmers J."/>
            <person name="Voget S."/>
            <person name="Dietrich S."/>
            <person name="Gollnow K."/>
            <person name="Smits M."/>
            <person name="Meyer K."/>
            <person name="Brinkhoff T."/>
            <person name="Simon M."/>
            <person name="Daniel R."/>
        </authorList>
    </citation>
    <scope>NUCLEOTIDE SEQUENCE [LARGE SCALE GENOMIC DNA]</scope>
    <source>
        <strain evidence="16 17">307</strain>
    </source>
</reference>
<dbReference type="PROSITE" id="PS50059">
    <property type="entry name" value="FKBP_PPIASE"/>
    <property type="match status" value="1"/>
</dbReference>
<dbReference type="FunFam" id="3.10.50.40:FF:000001">
    <property type="entry name" value="Trigger factor"/>
    <property type="match status" value="1"/>
</dbReference>
<dbReference type="Gene3D" id="1.10.3120.10">
    <property type="entry name" value="Trigger factor, C-terminal domain"/>
    <property type="match status" value="1"/>
</dbReference>
<comment type="similarity">
    <text evidence="2 12 14">Belongs to the FKBP-type PPIase family. Tig subfamily.</text>
</comment>
<dbReference type="InterPro" id="IPR008880">
    <property type="entry name" value="Trigger_fac_C"/>
</dbReference>
<keyword evidence="5 12" id="KW-0132">Cell division</keyword>
<dbReference type="EC" id="5.2.1.8" evidence="3 12"/>
<dbReference type="Pfam" id="PF05698">
    <property type="entry name" value="Trigger_C"/>
    <property type="match status" value="1"/>
</dbReference>
<dbReference type="InterPro" id="IPR036611">
    <property type="entry name" value="Trigger_fac_ribosome-bd_sf"/>
</dbReference>
<dbReference type="InterPro" id="IPR046357">
    <property type="entry name" value="PPIase_dom_sf"/>
</dbReference>
<dbReference type="Pfam" id="PF00254">
    <property type="entry name" value="FKBP_C"/>
    <property type="match status" value="1"/>
</dbReference>
<dbReference type="GO" id="GO:0003755">
    <property type="term" value="F:peptidyl-prolyl cis-trans isomerase activity"/>
    <property type="evidence" value="ECO:0007669"/>
    <property type="project" value="UniProtKB-UniRule"/>
</dbReference>
<sequence>MLNLNVFKSPFTRTSIFMALRPVRKEKDDTMTVKETLNDGLKRGYEIKITAAELDAKVLEKLKEAQPEVEMKGFRKGKVPMAMMKKQFGPKVLGEAMQESVDGAMNTHLETSGDRPAMQPEMKMANDEWKEGDDVVVNVSYEALPVVPEVDFTNIKLEKLVVKADDASVQEALTSLAETAKNFDDRKKGAKAKDGDQVIFDFLGKVDGEPFEGGAAEGHALELGSGQFIPGFEEGLIGVKAGEEKNVEVTFPADYNAEHLAGKVAVFECKILNVKEPKTSEIDDEMAKQFGAEDLAGLKGQITSKLEEEYSGAARAVTKRALLDELDKMVSFELPPSLVEAEAGQIAHQLWHEDNPEVEGHDHPEVETTDEHTKLADRRVKLGLLLAEIGQKAEIQVSDAEFTQAVMNQARQYGDQARQFFEFVQKNPQMQQQIRAPLFEDKVVDHIVEAASMKEKEVNKDELQKAVEALEEE</sequence>
<feature type="domain" description="PPIase FKBP-type" evidence="15">
    <location>
        <begin position="195"/>
        <end position="280"/>
    </location>
</feature>
<comment type="function">
    <text evidence="10 12">Involved in protein export. Acts as a chaperone by maintaining the newly synthesized protein in an open conformation. Functions as a peptidyl-prolyl cis-trans isomerase.</text>
</comment>
<evidence type="ECO:0000256" key="3">
    <source>
        <dbReference type="ARBA" id="ARBA00013194"/>
    </source>
</evidence>